<evidence type="ECO:0000313" key="12">
    <source>
        <dbReference type="EMBL" id="EIW80198.1"/>
    </source>
</evidence>
<dbReference type="GO" id="GO:0008299">
    <property type="term" value="P:isoprenoid biosynthetic process"/>
    <property type="evidence" value="ECO:0007669"/>
    <property type="project" value="InterPro"/>
</dbReference>
<comment type="caution">
    <text evidence="12">The sequence shown here is derived from an EMBL/GenBank/DDBJ whole genome shotgun (WGS) entry which is preliminary data.</text>
</comment>
<dbReference type="Gene3D" id="1.10.600.10">
    <property type="entry name" value="Farnesyl Diphosphate Synthase"/>
    <property type="match status" value="1"/>
</dbReference>
<keyword evidence="3" id="KW-0479">Metal-binding</keyword>
<dbReference type="KEGG" id="cput:CONPUDRAFT_105159"/>
<evidence type="ECO:0000256" key="11">
    <source>
        <dbReference type="RuleBase" id="RU004466"/>
    </source>
</evidence>
<dbReference type="PANTHER" id="PTHR12001:SF44">
    <property type="entry name" value="GERANYLGERANYL PYROPHOSPHATE SYNTHASE"/>
    <property type="match status" value="1"/>
</dbReference>
<dbReference type="GO" id="GO:0046872">
    <property type="term" value="F:metal ion binding"/>
    <property type="evidence" value="ECO:0007669"/>
    <property type="project" value="UniProtKB-KW"/>
</dbReference>
<proteinExistence type="inferred from homology"/>
<dbReference type="PANTHER" id="PTHR12001">
    <property type="entry name" value="GERANYLGERANYL PYROPHOSPHATE SYNTHASE"/>
    <property type="match status" value="1"/>
</dbReference>
<dbReference type="PROSITE" id="PS00444">
    <property type="entry name" value="POLYPRENYL_SYNTHASE_2"/>
    <property type="match status" value="1"/>
</dbReference>
<dbReference type="SFLD" id="SFLDS00005">
    <property type="entry name" value="Isoprenoid_Synthase_Type_I"/>
    <property type="match status" value="1"/>
</dbReference>
<keyword evidence="4" id="KW-0460">Magnesium</keyword>
<dbReference type="SUPFAM" id="SSF48576">
    <property type="entry name" value="Terpenoid synthases"/>
    <property type="match status" value="1"/>
</dbReference>
<evidence type="ECO:0000256" key="3">
    <source>
        <dbReference type="ARBA" id="ARBA00022723"/>
    </source>
</evidence>
<dbReference type="InterPro" id="IPR000092">
    <property type="entry name" value="Polyprenyl_synt"/>
</dbReference>
<dbReference type="OrthoDB" id="6921389at2759"/>
<dbReference type="InterPro" id="IPR033749">
    <property type="entry name" value="Polyprenyl_synt_CS"/>
</dbReference>
<keyword evidence="13" id="KW-1185">Reference proteome</keyword>
<accession>A0A5M3MM00</accession>
<sequence length="342" mass="38876">MSSGTPDYSSLLSTLKSTSAWTPENEATLLEPYTYITAKPGKEIRGLMIDAFNDWLSVPPEKLTVISRIVSMLHSASLMVDDIEDDSQLRRGQPVTHKIYGIPQTINTANYVYFLAYKELFLLRPDPSERSEPQLGRLVSDHDLDGLVTEELLSLHRGQGLELLWRDSLQCPTEEEYIDMVNNKTGGLFRIAIKLMMACATKNYDVDYLPLVNLFGVYFQIRDDYMNLQSTEYSHNKGFAEDLTEGKFSFPIVHSVRADTSNRQVLNVLQKRPSTPTLKHHTIEYLRTRTRSLDYTFDVIQTIEKQVRSEVSRLGGNEKLGRILDQLEVTTRDGERAAGEAS</sequence>
<protein>
    <recommendedName>
        <fullName evidence="9">(2E,6E)-farnesyl diphosphate synthase</fullName>
    </recommendedName>
    <alternativeName>
        <fullName evidence="8">Dimethylallyltranstransferase</fullName>
    </alternativeName>
    <alternativeName>
        <fullName evidence="7">Farnesyl diphosphate synthase</fullName>
    </alternativeName>
    <alternativeName>
        <fullName evidence="5">Farnesyltranstransferase</fullName>
    </alternativeName>
    <alternativeName>
        <fullName evidence="10">Geranylgeranyl diphosphate synthase</fullName>
    </alternativeName>
    <alternativeName>
        <fullName evidence="6">Geranyltranstransferase</fullName>
    </alternativeName>
</protein>
<dbReference type="OMA" id="ANFAYFW"/>
<evidence type="ECO:0000256" key="6">
    <source>
        <dbReference type="ARBA" id="ARBA00032380"/>
    </source>
</evidence>
<evidence type="ECO:0000256" key="8">
    <source>
        <dbReference type="ARBA" id="ARBA00032448"/>
    </source>
</evidence>
<dbReference type="EMBL" id="JH711579">
    <property type="protein sequence ID" value="EIW80198.1"/>
    <property type="molecule type" value="Genomic_DNA"/>
</dbReference>
<organism evidence="12 13">
    <name type="scientific">Coniophora puteana (strain RWD-64-598)</name>
    <name type="common">Brown rot fungus</name>
    <dbReference type="NCBI Taxonomy" id="741705"/>
    <lineage>
        <taxon>Eukaryota</taxon>
        <taxon>Fungi</taxon>
        <taxon>Dikarya</taxon>
        <taxon>Basidiomycota</taxon>
        <taxon>Agaricomycotina</taxon>
        <taxon>Agaricomycetes</taxon>
        <taxon>Agaricomycetidae</taxon>
        <taxon>Boletales</taxon>
        <taxon>Coniophorineae</taxon>
        <taxon>Coniophoraceae</taxon>
        <taxon>Coniophora</taxon>
    </lineage>
</organism>
<dbReference type="InterPro" id="IPR008949">
    <property type="entry name" value="Isoprenoid_synthase_dom_sf"/>
</dbReference>
<evidence type="ECO:0000256" key="1">
    <source>
        <dbReference type="ARBA" id="ARBA00001946"/>
    </source>
</evidence>
<evidence type="ECO:0000256" key="7">
    <source>
        <dbReference type="ARBA" id="ARBA00032424"/>
    </source>
</evidence>
<dbReference type="GO" id="GO:0004659">
    <property type="term" value="F:prenyltransferase activity"/>
    <property type="evidence" value="ECO:0007669"/>
    <property type="project" value="InterPro"/>
</dbReference>
<dbReference type="CDD" id="cd00685">
    <property type="entry name" value="Trans_IPPS_HT"/>
    <property type="match status" value="1"/>
</dbReference>
<gene>
    <name evidence="12" type="ORF">CONPUDRAFT_105159</name>
</gene>
<evidence type="ECO:0000313" key="13">
    <source>
        <dbReference type="Proteomes" id="UP000053558"/>
    </source>
</evidence>
<dbReference type="Pfam" id="PF00348">
    <property type="entry name" value="polyprenyl_synt"/>
    <property type="match status" value="1"/>
</dbReference>
<dbReference type="RefSeq" id="XP_007769204.1">
    <property type="nucleotide sequence ID" value="XM_007771014.1"/>
</dbReference>
<comment type="cofactor">
    <cofactor evidence="1">
        <name>Mg(2+)</name>
        <dbReference type="ChEBI" id="CHEBI:18420"/>
    </cofactor>
</comment>
<dbReference type="PROSITE" id="PS00723">
    <property type="entry name" value="POLYPRENYL_SYNTHASE_1"/>
    <property type="match status" value="1"/>
</dbReference>
<dbReference type="Proteomes" id="UP000053558">
    <property type="component" value="Unassembled WGS sequence"/>
</dbReference>
<dbReference type="GeneID" id="19198518"/>
<dbReference type="AlphaFoldDB" id="A0A5M3MM00"/>
<reference evidence="13" key="1">
    <citation type="journal article" date="2012" name="Science">
        <title>The Paleozoic origin of enzymatic lignin decomposition reconstructed from 31 fungal genomes.</title>
        <authorList>
            <person name="Floudas D."/>
            <person name="Binder M."/>
            <person name="Riley R."/>
            <person name="Barry K."/>
            <person name="Blanchette R.A."/>
            <person name="Henrissat B."/>
            <person name="Martinez A.T."/>
            <person name="Otillar R."/>
            <person name="Spatafora J.W."/>
            <person name="Yadav J.S."/>
            <person name="Aerts A."/>
            <person name="Benoit I."/>
            <person name="Boyd A."/>
            <person name="Carlson A."/>
            <person name="Copeland A."/>
            <person name="Coutinho P.M."/>
            <person name="de Vries R.P."/>
            <person name="Ferreira P."/>
            <person name="Findley K."/>
            <person name="Foster B."/>
            <person name="Gaskell J."/>
            <person name="Glotzer D."/>
            <person name="Gorecki P."/>
            <person name="Heitman J."/>
            <person name="Hesse C."/>
            <person name="Hori C."/>
            <person name="Igarashi K."/>
            <person name="Jurgens J.A."/>
            <person name="Kallen N."/>
            <person name="Kersten P."/>
            <person name="Kohler A."/>
            <person name="Kuees U."/>
            <person name="Kumar T.K.A."/>
            <person name="Kuo A."/>
            <person name="LaButti K."/>
            <person name="Larrondo L.F."/>
            <person name="Lindquist E."/>
            <person name="Ling A."/>
            <person name="Lombard V."/>
            <person name="Lucas S."/>
            <person name="Lundell T."/>
            <person name="Martin R."/>
            <person name="McLaughlin D.J."/>
            <person name="Morgenstern I."/>
            <person name="Morin E."/>
            <person name="Murat C."/>
            <person name="Nagy L.G."/>
            <person name="Nolan M."/>
            <person name="Ohm R.A."/>
            <person name="Patyshakuliyeva A."/>
            <person name="Rokas A."/>
            <person name="Ruiz-Duenas F.J."/>
            <person name="Sabat G."/>
            <person name="Salamov A."/>
            <person name="Samejima M."/>
            <person name="Schmutz J."/>
            <person name="Slot J.C."/>
            <person name="St John F."/>
            <person name="Stenlid J."/>
            <person name="Sun H."/>
            <person name="Sun S."/>
            <person name="Syed K."/>
            <person name="Tsang A."/>
            <person name="Wiebenga A."/>
            <person name="Young D."/>
            <person name="Pisabarro A."/>
            <person name="Eastwood D.C."/>
            <person name="Martin F."/>
            <person name="Cullen D."/>
            <person name="Grigoriev I.V."/>
            <person name="Hibbett D.S."/>
        </authorList>
    </citation>
    <scope>NUCLEOTIDE SEQUENCE [LARGE SCALE GENOMIC DNA]</scope>
    <source>
        <strain evidence="13">RWD-64-598 SS2</strain>
    </source>
</reference>
<evidence type="ECO:0000256" key="2">
    <source>
        <dbReference type="ARBA" id="ARBA00006706"/>
    </source>
</evidence>
<evidence type="ECO:0000256" key="9">
    <source>
        <dbReference type="ARBA" id="ARBA00032873"/>
    </source>
</evidence>
<comment type="similarity">
    <text evidence="2 11">Belongs to the FPP/GGPP synthase family.</text>
</comment>
<evidence type="ECO:0000256" key="5">
    <source>
        <dbReference type="ARBA" id="ARBA00032052"/>
    </source>
</evidence>
<keyword evidence="11 12" id="KW-0808">Transferase</keyword>
<evidence type="ECO:0000256" key="10">
    <source>
        <dbReference type="ARBA" id="ARBA00033096"/>
    </source>
</evidence>
<name>A0A5M3MM00_CONPW</name>
<evidence type="ECO:0000256" key="4">
    <source>
        <dbReference type="ARBA" id="ARBA00022842"/>
    </source>
</evidence>